<dbReference type="GO" id="GO:0046872">
    <property type="term" value="F:metal ion binding"/>
    <property type="evidence" value="ECO:0007669"/>
    <property type="project" value="UniProtKB-KW"/>
</dbReference>
<dbReference type="Gene3D" id="3.40.140.10">
    <property type="entry name" value="Cytidine Deaminase, domain 2"/>
    <property type="match status" value="1"/>
</dbReference>
<keyword evidence="1" id="KW-0645">Protease</keyword>
<dbReference type="OrthoDB" id="9802958at2"/>
<evidence type="ECO:0000256" key="4">
    <source>
        <dbReference type="ARBA" id="ARBA00022833"/>
    </source>
</evidence>
<protein>
    <submittedName>
        <fullName evidence="8">M67 family peptidase</fullName>
    </submittedName>
</protein>
<dbReference type="CDD" id="cd08070">
    <property type="entry name" value="MPN_like"/>
    <property type="match status" value="1"/>
</dbReference>
<comment type="caution">
    <text evidence="8">The sequence shown here is derived from an EMBL/GenBank/DDBJ whole genome shotgun (WGS) entry which is preliminary data.</text>
</comment>
<evidence type="ECO:0000256" key="2">
    <source>
        <dbReference type="ARBA" id="ARBA00022723"/>
    </source>
</evidence>
<keyword evidence="4" id="KW-0862">Zinc</keyword>
<dbReference type="SUPFAM" id="SSF102712">
    <property type="entry name" value="JAB1/MPN domain"/>
    <property type="match status" value="1"/>
</dbReference>
<evidence type="ECO:0000313" key="9">
    <source>
        <dbReference type="Proteomes" id="UP000276178"/>
    </source>
</evidence>
<dbReference type="Proteomes" id="UP000276178">
    <property type="component" value="Unassembled WGS sequence"/>
</dbReference>
<keyword evidence="2" id="KW-0479">Metal-binding</keyword>
<proteinExistence type="predicted"/>
<dbReference type="EMBL" id="RHHN01000001">
    <property type="protein sequence ID" value="RNB62119.1"/>
    <property type="molecule type" value="Genomic_DNA"/>
</dbReference>
<feature type="domain" description="JAB" evidence="6">
    <location>
        <begin position="23"/>
        <end position="130"/>
    </location>
</feature>
<dbReference type="EMBL" id="BJOD01000026">
    <property type="protein sequence ID" value="GED26642.1"/>
    <property type="molecule type" value="Genomic_DNA"/>
</dbReference>
<name>A0A3M8BFB7_9BACL</name>
<evidence type="ECO:0000256" key="1">
    <source>
        <dbReference type="ARBA" id="ARBA00022670"/>
    </source>
</evidence>
<organism evidence="8 9">
    <name type="scientific">Brevibacillus agri</name>
    <dbReference type="NCBI Taxonomy" id="51101"/>
    <lineage>
        <taxon>Bacteria</taxon>
        <taxon>Bacillati</taxon>
        <taxon>Bacillota</taxon>
        <taxon>Bacilli</taxon>
        <taxon>Bacillales</taxon>
        <taxon>Paenibacillaceae</taxon>
        <taxon>Brevibacillus</taxon>
    </lineage>
</organism>
<dbReference type="Proteomes" id="UP000317180">
    <property type="component" value="Unassembled WGS sequence"/>
</dbReference>
<dbReference type="AlphaFoldDB" id="A0A3M8BFB7"/>
<gene>
    <name evidence="7" type="ORF">BAG01nite_27440</name>
    <name evidence="8" type="ORF">EB820_00080</name>
</gene>
<evidence type="ECO:0000313" key="8">
    <source>
        <dbReference type="EMBL" id="RNB62119.1"/>
    </source>
</evidence>
<reference evidence="8 9" key="1">
    <citation type="submission" date="2018-10" db="EMBL/GenBank/DDBJ databases">
        <title>Phylogenomics of Brevibacillus.</title>
        <authorList>
            <person name="Dunlap C."/>
        </authorList>
    </citation>
    <scope>NUCLEOTIDE SEQUENCE [LARGE SCALE GENOMIC DNA]</scope>
    <source>
        <strain evidence="8 9">NRRL NRS 1219</strain>
    </source>
</reference>
<reference evidence="7 10" key="2">
    <citation type="submission" date="2019-06" db="EMBL/GenBank/DDBJ databases">
        <title>Whole genome shotgun sequence of Brevibacillus agri NBRC 15538.</title>
        <authorList>
            <person name="Hosoyama A."/>
            <person name="Uohara A."/>
            <person name="Ohji S."/>
            <person name="Ichikawa N."/>
        </authorList>
    </citation>
    <scope>NUCLEOTIDE SEQUENCE [LARGE SCALE GENOMIC DNA]</scope>
    <source>
        <strain evidence="7 10">NBRC 15538</strain>
    </source>
</reference>
<evidence type="ECO:0000256" key="3">
    <source>
        <dbReference type="ARBA" id="ARBA00022801"/>
    </source>
</evidence>
<keyword evidence="3" id="KW-0378">Hydrolase</keyword>
<accession>A0A3M8BFB7</accession>
<keyword evidence="10" id="KW-1185">Reference proteome</keyword>
<keyword evidence="5" id="KW-0482">Metalloprotease</keyword>
<dbReference type="GO" id="GO:0006508">
    <property type="term" value="P:proteolysis"/>
    <property type="evidence" value="ECO:0007669"/>
    <property type="project" value="UniProtKB-KW"/>
</dbReference>
<dbReference type="InterPro" id="IPR028090">
    <property type="entry name" value="JAB_dom_prok"/>
</dbReference>
<dbReference type="Pfam" id="PF14464">
    <property type="entry name" value="Prok-JAB"/>
    <property type="match status" value="1"/>
</dbReference>
<evidence type="ECO:0000259" key="6">
    <source>
        <dbReference type="Pfam" id="PF14464"/>
    </source>
</evidence>
<evidence type="ECO:0000313" key="10">
    <source>
        <dbReference type="Proteomes" id="UP000317180"/>
    </source>
</evidence>
<evidence type="ECO:0000256" key="5">
    <source>
        <dbReference type="ARBA" id="ARBA00023049"/>
    </source>
</evidence>
<evidence type="ECO:0000313" key="7">
    <source>
        <dbReference type="EMBL" id="GED26642.1"/>
    </source>
</evidence>
<dbReference type="GO" id="GO:0008237">
    <property type="term" value="F:metallopeptidase activity"/>
    <property type="evidence" value="ECO:0007669"/>
    <property type="project" value="UniProtKB-KW"/>
</dbReference>
<sequence>MQSTDWLGEPFASKDNKICLERKVAKRLLYAAQEAFPYEYSALLVGRGAAITDFISMPISLDKHAFSWDGPAFLQAVGDIRKRHLQWLGVLHTHPHTAPIPSARDAAGWHYPSLSYWIVGLAADVPDWRVYQWQDGRFVARDYTLTDATEVADTSSADSASSPKNS</sequence>